<comment type="caution">
    <text evidence="1">The sequence shown here is derived from an EMBL/GenBank/DDBJ whole genome shotgun (WGS) entry which is preliminary data.</text>
</comment>
<name>A0A392Q4M5_9FABA</name>
<organism evidence="1 2">
    <name type="scientific">Trifolium medium</name>
    <dbReference type="NCBI Taxonomy" id="97028"/>
    <lineage>
        <taxon>Eukaryota</taxon>
        <taxon>Viridiplantae</taxon>
        <taxon>Streptophyta</taxon>
        <taxon>Embryophyta</taxon>
        <taxon>Tracheophyta</taxon>
        <taxon>Spermatophyta</taxon>
        <taxon>Magnoliopsida</taxon>
        <taxon>eudicotyledons</taxon>
        <taxon>Gunneridae</taxon>
        <taxon>Pentapetalae</taxon>
        <taxon>rosids</taxon>
        <taxon>fabids</taxon>
        <taxon>Fabales</taxon>
        <taxon>Fabaceae</taxon>
        <taxon>Papilionoideae</taxon>
        <taxon>50 kb inversion clade</taxon>
        <taxon>NPAAA clade</taxon>
        <taxon>Hologalegina</taxon>
        <taxon>IRL clade</taxon>
        <taxon>Trifolieae</taxon>
        <taxon>Trifolium</taxon>
    </lineage>
</organism>
<keyword evidence="2" id="KW-1185">Reference proteome</keyword>
<accession>A0A392Q4M5</accession>
<dbReference type="AlphaFoldDB" id="A0A392Q4M5"/>
<dbReference type="Proteomes" id="UP000265520">
    <property type="component" value="Unassembled WGS sequence"/>
</dbReference>
<proteinExistence type="predicted"/>
<dbReference type="PANTHER" id="PTHR35833">
    <property type="entry name" value="GALACTOSE-BINDING DOMAIN-LIKE, ARMADILLO-TYPE FOLD PROTEIN-RELATED"/>
    <property type="match status" value="1"/>
</dbReference>
<evidence type="ECO:0000313" key="1">
    <source>
        <dbReference type="EMBL" id="MCI18496.1"/>
    </source>
</evidence>
<reference evidence="1 2" key="1">
    <citation type="journal article" date="2018" name="Front. Plant Sci.">
        <title>Red Clover (Trifolium pratense) and Zigzag Clover (T. medium) - A Picture of Genomic Similarities and Differences.</title>
        <authorList>
            <person name="Dluhosova J."/>
            <person name="Istvanek J."/>
            <person name="Nedelnik J."/>
            <person name="Repkova J."/>
        </authorList>
    </citation>
    <scope>NUCLEOTIDE SEQUENCE [LARGE SCALE GENOMIC DNA]</scope>
    <source>
        <strain evidence="2">cv. 10/8</strain>
        <tissue evidence="1">Leaf</tissue>
    </source>
</reference>
<protein>
    <submittedName>
        <fullName evidence="1">Uncharacterized protein</fullName>
    </submittedName>
</protein>
<sequence length="110" mass="12355">MQKIIDPDPEKDVSYPQNELIAPLEEKSKSELPSPCTLVDYTNLFGEEFKMQDEHWDCSYLNVLDIGAVEEGILHVLYSCAAQPVLCSKMAERISEFWAALPLVQALLPG</sequence>
<evidence type="ECO:0000313" key="2">
    <source>
        <dbReference type="Proteomes" id="UP000265520"/>
    </source>
</evidence>
<dbReference type="PANTHER" id="PTHR35833:SF1">
    <property type="entry name" value="GALACTOSE-BINDING DOMAIN-CONTAINING PROTEIN"/>
    <property type="match status" value="1"/>
</dbReference>
<dbReference type="EMBL" id="LXQA010110387">
    <property type="protein sequence ID" value="MCI18496.1"/>
    <property type="molecule type" value="Genomic_DNA"/>
</dbReference>